<evidence type="ECO:0000313" key="2">
    <source>
        <dbReference type="Proteomes" id="UP001165489"/>
    </source>
</evidence>
<organism evidence="1 2">
    <name type="scientific">Belliella filtrata</name>
    <dbReference type="NCBI Taxonomy" id="2923435"/>
    <lineage>
        <taxon>Bacteria</taxon>
        <taxon>Pseudomonadati</taxon>
        <taxon>Bacteroidota</taxon>
        <taxon>Cytophagia</taxon>
        <taxon>Cytophagales</taxon>
        <taxon>Cyclobacteriaceae</taxon>
        <taxon>Belliella</taxon>
    </lineage>
</organism>
<keyword evidence="2" id="KW-1185">Reference proteome</keyword>
<gene>
    <name evidence="1" type="ORF">MM239_00655</name>
</gene>
<dbReference type="RefSeq" id="WP_241345830.1">
    <property type="nucleotide sequence ID" value="NZ_JAKZGP010000001.1"/>
</dbReference>
<reference evidence="1" key="1">
    <citation type="submission" date="2022-03" db="EMBL/GenBank/DDBJ databases">
        <title>De novo assembled genomes of Belliella spp. (Cyclobacteriaceae) strains.</title>
        <authorList>
            <person name="Szabo A."/>
            <person name="Korponai K."/>
            <person name="Felfoldi T."/>
        </authorList>
    </citation>
    <scope>NUCLEOTIDE SEQUENCE</scope>
    <source>
        <strain evidence="1">DSM 111904</strain>
    </source>
</reference>
<sequence length="96" mass="11085">MAYLIPELENHLSGKNLENYYHGKTLSMYLADSKNASYGQKTKDEFVKENSENKSKERKSEITFISSTPLMEKFIDNAINQSHILVSQRYPPNIIL</sequence>
<protein>
    <submittedName>
        <fullName evidence="1">Uncharacterized protein</fullName>
    </submittedName>
</protein>
<dbReference type="EMBL" id="JAKZGP010000001">
    <property type="protein sequence ID" value="MCH7407890.1"/>
    <property type="molecule type" value="Genomic_DNA"/>
</dbReference>
<evidence type="ECO:0000313" key="1">
    <source>
        <dbReference type="EMBL" id="MCH7407890.1"/>
    </source>
</evidence>
<comment type="caution">
    <text evidence="1">The sequence shown here is derived from an EMBL/GenBank/DDBJ whole genome shotgun (WGS) entry which is preliminary data.</text>
</comment>
<proteinExistence type="predicted"/>
<name>A0ABS9UVV3_9BACT</name>
<accession>A0ABS9UVV3</accession>
<dbReference type="Proteomes" id="UP001165489">
    <property type="component" value="Unassembled WGS sequence"/>
</dbReference>